<keyword evidence="1" id="KW-0812">Transmembrane</keyword>
<reference evidence="3" key="1">
    <citation type="journal article" date="2020" name="Plant J.">
        <title>Transposons played a major role in the diversification between the closely related almond and peach genomes: results from the almond genome sequence.</title>
        <authorList>
            <person name="Alioto T."/>
            <person name="Alexiou K.G."/>
            <person name="Bardil A."/>
            <person name="Barteri F."/>
            <person name="Castanera R."/>
            <person name="Cruz F."/>
            <person name="Dhingra A."/>
            <person name="Duval H."/>
            <person name="Fernandez I Marti A."/>
            <person name="Frias L."/>
            <person name="Galan B."/>
            <person name="Garcia J.L."/>
            <person name="Howad W."/>
            <person name="Gomez-Garrido J."/>
            <person name="Gut M."/>
            <person name="Julca I."/>
            <person name="Morata J."/>
            <person name="Puigdomenech P."/>
            <person name="Ribeca P."/>
            <person name="Rubio Cabetas M.J."/>
            <person name="Vlasova A."/>
            <person name="Wirthensohn M."/>
            <person name="Garcia-Mas J."/>
            <person name="Gabaldon T."/>
            <person name="Casacuberta J.M."/>
            <person name="Arus P."/>
        </authorList>
    </citation>
    <scope>NUCLEOTIDE SEQUENCE [LARGE SCALE GENOMIC DNA]</scope>
    <source>
        <strain evidence="3">cv. Texas</strain>
    </source>
</reference>
<protein>
    <submittedName>
        <fullName evidence="2">PREDICTED: UPF0481</fullName>
    </submittedName>
</protein>
<sequence length="534" mass="61481">MGLLVRSFYIVLNLHGCPIKDNLLSLGKHIRGRRVVGESAEMTDECQVAQEILDSDLWARGLSDKLEKVKKGSQHLSIYRVPSKLRKVKNDAYKPRVVSIGPLHRNNNPNLLAMKEHKWRYMLLIFQQTDNIINTIQCLQKCTNAFYASGKYPLNKKVRESYAVDLTNIKEHDLAEMMLVDGCFILQLFLENHQSCDQANDPIFSSAWMLPTLRHDLTLLENQIPFFILEELYGIIRPHIVKYTPPDSVATLALKFFQPMYQQEITRDTDTAGCKNLLLHLCNNFFPPSLSHIIELGGPANPSNQQTIKEGTDTEDCQHLLHLLHNFFRPSLSQAASKKKKNKFKYCASDLYDIGVQFEIGSTDGQLLSIDFDDGVIKIPPLFIDDTTDSLFRNLIAFEQCHLKSSHHITSYVIVMKSLIRSKEDIKLLKEKGIMHENFAGGKYYVDFESILDHINLKHFCFGKLCDDVNEYSKSSKFHHWHKFKAFWTVRLQRDMKSLYDKYFSSPWSLMAFLAAAVVFSLTVTQTHYAIHPR</sequence>
<proteinExistence type="predicted"/>
<dbReference type="Proteomes" id="UP000327085">
    <property type="component" value="Chromosome 6"/>
</dbReference>
<name>A0A5E4EGX4_PRUDU</name>
<accession>A0A5E4EGX4</accession>
<dbReference type="PANTHER" id="PTHR31170:SF20">
    <property type="entry name" value="DUF247 DOMAIN PROTEIN"/>
    <property type="match status" value="1"/>
</dbReference>
<evidence type="ECO:0000313" key="2">
    <source>
        <dbReference type="EMBL" id="VVA14210.1"/>
    </source>
</evidence>
<dbReference type="PANTHER" id="PTHR31170">
    <property type="entry name" value="BNAC04G53230D PROTEIN"/>
    <property type="match status" value="1"/>
</dbReference>
<dbReference type="InterPro" id="IPR004158">
    <property type="entry name" value="DUF247_pln"/>
</dbReference>
<evidence type="ECO:0000256" key="1">
    <source>
        <dbReference type="SAM" id="Phobius"/>
    </source>
</evidence>
<gene>
    <name evidence="2" type="ORF">ALMOND_2B010502</name>
</gene>
<keyword evidence="1" id="KW-1133">Transmembrane helix</keyword>
<dbReference type="AlphaFoldDB" id="A0A5E4EGX4"/>
<feature type="transmembrane region" description="Helical" evidence="1">
    <location>
        <begin position="508"/>
        <end position="531"/>
    </location>
</feature>
<dbReference type="Pfam" id="PF03140">
    <property type="entry name" value="DUF247"/>
    <property type="match status" value="1"/>
</dbReference>
<dbReference type="InParanoid" id="A0A5E4EGX4"/>
<dbReference type="Gramene" id="VVA14210">
    <property type="protein sequence ID" value="VVA14210"/>
    <property type="gene ID" value="Prudul26B010502"/>
</dbReference>
<dbReference type="EMBL" id="CABIKO010000010">
    <property type="protein sequence ID" value="VVA14210.1"/>
    <property type="molecule type" value="Genomic_DNA"/>
</dbReference>
<keyword evidence="1" id="KW-0472">Membrane</keyword>
<dbReference type="OMA" id="HETEMSF"/>
<organism evidence="2 3">
    <name type="scientific">Prunus dulcis</name>
    <name type="common">Almond</name>
    <name type="synonym">Amygdalus dulcis</name>
    <dbReference type="NCBI Taxonomy" id="3755"/>
    <lineage>
        <taxon>Eukaryota</taxon>
        <taxon>Viridiplantae</taxon>
        <taxon>Streptophyta</taxon>
        <taxon>Embryophyta</taxon>
        <taxon>Tracheophyta</taxon>
        <taxon>Spermatophyta</taxon>
        <taxon>Magnoliopsida</taxon>
        <taxon>eudicotyledons</taxon>
        <taxon>Gunneridae</taxon>
        <taxon>Pentapetalae</taxon>
        <taxon>rosids</taxon>
        <taxon>fabids</taxon>
        <taxon>Rosales</taxon>
        <taxon>Rosaceae</taxon>
        <taxon>Amygdaloideae</taxon>
        <taxon>Amygdaleae</taxon>
        <taxon>Prunus</taxon>
    </lineage>
</organism>
<evidence type="ECO:0000313" key="3">
    <source>
        <dbReference type="Proteomes" id="UP000327085"/>
    </source>
</evidence>